<sequence length="115" mass="12577">MYGRANGNDLMAQYDRELMDVEECNLMHAEPVMQGFFPQTNDLIMLGDGIVMNHSGRSRLEQMEDDQHGSVRSIGVGFNSDAADIGSEVHGSFIGGSSEGDLEYFRDRDSGLGGL</sequence>
<name>A0A396HGF7_MEDTR</name>
<accession>A0A396HGF7</accession>
<dbReference type="Gramene" id="rna37112">
    <property type="protein sequence ID" value="RHN52432.1"/>
    <property type="gene ID" value="gene37112"/>
</dbReference>
<evidence type="ECO:0000313" key="2">
    <source>
        <dbReference type="Proteomes" id="UP000265566"/>
    </source>
</evidence>
<dbReference type="Proteomes" id="UP000265566">
    <property type="component" value="Chromosome 6"/>
</dbReference>
<evidence type="ECO:0000313" key="1">
    <source>
        <dbReference type="EMBL" id="RHN52432.1"/>
    </source>
</evidence>
<gene>
    <name evidence="1" type="ORF">MtrunA17_Chr6g0480501</name>
</gene>
<reference evidence="2" key="1">
    <citation type="journal article" date="2018" name="Nat. Plants">
        <title>Whole-genome landscape of Medicago truncatula symbiotic genes.</title>
        <authorList>
            <person name="Pecrix Y."/>
            <person name="Staton S.E."/>
            <person name="Sallet E."/>
            <person name="Lelandais-Briere C."/>
            <person name="Moreau S."/>
            <person name="Carrere S."/>
            <person name="Blein T."/>
            <person name="Jardinaud M.F."/>
            <person name="Latrasse D."/>
            <person name="Zouine M."/>
            <person name="Zahm M."/>
            <person name="Kreplak J."/>
            <person name="Mayjonade B."/>
            <person name="Satge C."/>
            <person name="Perez M."/>
            <person name="Cauet S."/>
            <person name="Marande W."/>
            <person name="Chantry-Darmon C."/>
            <person name="Lopez-Roques C."/>
            <person name="Bouchez O."/>
            <person name="Berard A."/>
            <person name="Debelle F."/>
            <person name="Munos S."/>
            <person name="Bendahmane A."/>
            <person name="Berges H."/>
            <person name="Niebel A."/>
            <person name="Buitink J."/>
            <person name="Frugier F."/>
            <person name="Benhamed M."/>
            <person name="Crespi M."/>
            <person name="Gouzy J."/>
            <person name="Gamas P."/>
        </authorList>
    </citation>
    <scope>NUCLEOTIDE SEQUENCE [LARGE SCALE GENOMIC DNA]</scope>
    <source>
        <strain evidence="2">cv. Jemalong A17</strain>
    </source>
</reference>
<dbReference type="EMBL" id="PSQE01000006">
    <property type="protein sequence ID" value="RHN52432.1"/>
    <property type="molecule type" value="Genomic_DNA"/>
</dbReference>
<protein>
    <submittedName>
        <fullName evidence="1">Uncharacterized protein</fullName>
    </submittedName>
</protein>
<proteinExistence type="predicted"/>
<comment type="caution">
    <text evidence="1">The sequence shown here is derived from an EMBL/GenBank/DDBJ whole genome shotgun (WGS) entry which is preliminary data.</text>
</comment>
<dbReference type="AlphaFoldDB" id="A0A396HGF7"/>
<organism evidence="1 2">
    <name type="scientific">Medicago truncatula</name>
    <name type="common">Barrel medic</name>
    <name type="synonym">Medicago tribuloides</name>
    <dbReference type="NCBI Taxonomy" id="3880"/>
    <lineage>
        <taxon>Eukaryota</taxon>
        <taxon>Viridiplantae</taxon>
        <taxon>Streptophyta</taxon>
        <taxon>Embryophyta</taxon>
        <taxon>Tracheophyta</taxon>
        <taxon>Spermatophyta</taxon>
        <taxon>Magnoliopsida</taxon>
        <taxon>eudicotyledons</taxon>
        <taxon>Gunneridae</taxon>
        <taxon>Pentapetalae</taxon>
        <taxon>rosids</taxon>
        <taxon>fabids</taxon>
        <taxon>Fabales</taxon>
        <taxon>Fabaceae</taxon>
        <taxon>Papilionoideae</taxon>
        <taxon>50 kb inversion clade</taxon>
        <taxon>NPAAA clade</taxon>
        <taxon>Hologalegina</taxon>
        <taxon>IRL clade</taxon>
        <taxon>Trifolieae</taxon>
        <taxon>Medicago</taxon>
    </lineage>
</organism>